<sequence length="280" mass="31629">MNDQHYQSLPAGWTAEQWKVLTEQLRLTTTPSDDPQHSVSIAQLLDEEGALRYVQQLGDIYESEDLPFITSMLAKRYSYMIVAPALYAMTVFGKGIDVTPEHCTLESHFKGDIWLPHVRLDKPEPMALHLEPEAGKVLSEQDCGCVDADAAQRQREQYLATIFAGHLQPVWNSLARAAGVSRAILWENAAIYVYYVYETLLADPSHDAYRERIEADFAYLTEEAPASLFGEKWNPLARFNTPKRLSAGSDQPKRIRKTCCLYYLSGEDAGYCSVCPKREA</sequence>
<name>A0ABU1J5T2_9BACL</name>
<keyword evidence="4" id="KW-1185">Reference proteome</keyword>
<dbReference type="Proteomes" id="UP001185028">
    <property type="component" value="Unassembled WGS sequence"/>
</dbReference>
<dbReference type="InterPro" id="IPR024726">
    <property type="entry name" value="FhuF_C"/>
</dbReference>
<dbReference type="RefSeq" id="WP_188777051.1">
    <property type="nucleotide sequence ID" value="NZ_BMMB01000008.1"/>
</dbReference>
<dbReference type="Pfam" id="PF06276">
    <property type="entry name" value="FhuF"/>
    <property type="match status" value="1"/>
</dbReference>
<accession>A0ABU1J5T2</accession>
<evidence type="ECO:0000313" key="3">
    <source>
        <dbReference type="EMBL" id="MDR6245937.1"/>
    </source>
</evidence>
<reference evidence="3 4" key="1">
    <citation type="submission" date="2023-07" db="EMBL/GenBank/DDBJ databases">
        <title>Genomic Encyclopedia of Type Strains, Phase IV (KMG-IV): sequencing the most valuable type-strain genomes for metagenomic binning, comparative biology and taxonomic classification.</title>
        <authorList>
            <person name="Goeker M."/>
        </authorList>
    </citation>
    <scope>NUCLEOTIDE SEQUENCE [LARGE SCALE GENOMIC DNA]</scope>
    <source>
        <strain evidence="3 4">DSM 22170</strain>
    </source>
</reference>
<protein>
    <submittedName>
        <fullName evidence="3">Ferric iron reductase protein FhuF</fullName>
    </submittedName>
</protein>
<feature type="domain" description="Ferric siderophore reductase C-terminal" evidence="2">
    <location>
        <begin position="256"/>
        <end position="277"/>
    </location>
</feature>
<comment type="caution">
    <text evidence="3">The sequence shown here is derived from an EMBL/GenBank/DDBJ whole genome shotgun (WGS) entry which is preliminary data.</text>
</comment>
<evidence type="ECO:0000259" key="2">
    <source>
        <dbReference type="Pfam" id="PF11575"/>
    </source>
</evidence>
<evidence type="ECO:0000259" key="1">
    <source>
        <dbReference type="Pfam" id="PF06276"/>
    </source>
</evidence>
<dbReference type="EMBL" id="JAVDQH010000020">
    <property type="protein sequence ID" value="MDR6245937.1"/>
    <property type="molecule type" value="Genomic_DNA"/>
</dbReference>
<proteinExistence type="predicted"/>
<organism evidence="3 4">
    <name type="scientific">Paenibacillus hunanensis</name>
    <dbReference type="NCBI Taxonomy" id="539262"/>
    <lineage>
        <taxon>Bacteria</taxon>
        <taxon>Bacillati</taxon>
        <taxon>Bacillota</taxon>
        <taxon>Bacilli</taxon>
        <taxon>Bacillales</taxon>
        <taxon>Paenibacillaceae</taxon>
        <taxon>Paenibacillus</taxon>
    </lineage>
</organism>
<dbReference type="Pfam" id="PF11575">
    <property type="entry name" value="FhuF_C"/>
    <property type="match status" value="1"/>
</dbReference>
<dbReference type="InterPro" id="IPR022770">
    <property type="entry name" value="IucA/IucC-like_C"/>
</dbReference>
<gene>
    <name evidence="3" type="ORF">JOC58_003853</name>
</gene>
<evidence type="ECO:0000313" key="4">
    <source>
        <dbReference type="Proteomes" id="UP001185028"/>
    </source>
</evidence>
<feature type="domain" description="Aerobactin siderophore biosynthesis IucA/IucC-like C-terminal" evidence="1">
    <location>
        <begin position="72"/>
        <end position="240"/>
    </location>
</feature>